<proteinExistence type="predicted"/>
<dbReference type="RefSeq" id="WP_285724387.1">
    <property type="nucleotide sequence ID" value="NZ_BSDD01000003.1"/>
</dbReference>
<keyword evidence="1" id="KW-0472">Membrane</keyword>
<gene>
    <name evidence="2" type="ORF">GETHPA_15820</name>
</gene>
<reference evidence="2 3" key="1">
    <citation type="journal article" date="2023" name="Antonie Van Leeuwenhoek">
        <title>Mesoterricola silvestris gen. nov., sp. nov., Mesoterricola sediminis sp. nov., Geothrix oryzae sp. nov., Geothrix edaphica sp. nov., Geothrix rubra sp. nov., and Geothrix limicola sp. nov., six novel members of Acidobacteriota isolated from soils.</title>
        <authorList>
            <person name="Itoh H."/>
            <person name="Sugisawa Y."/>
            <person name="Mise K."/>
            <person name="Xu Z."/>
            <person name="Kuniyasu M."/>
            <person name="Ushijima N."/>
            <person name="Kawano K."/>
            <person name="Kobayashi E."/>
            <person name="Shiratori Y."/>
            <person name="Masuda Y."/>
            <person name="Senoo K."/>
        </authorList>
    </citation>
    <scope>NUCLEOTIDE SEQUENCE [LARGE SCALE GENOMIC DNA]</scope>
    <source>
        <strain evidence="2 3">Red803</strain>
    </source>
</reference>
<evidence type="ECO:0000256" key="1">
    <source>
        <dbReference type="SAM" id="Phobius"/>
    </source>
</evidence>
<keyword evidence="3" id="KW-1185">Reference proteome</keyword>
<keyword evidence="1" id="KW-1133">Transmembrane helix</keyword>
<evidence type="ECO:0008006" key="4">
    <source>
        <dbReference type="Google" id="ProtNLM"/>
    </source>
</evidence>
<dbReference type="Proteomes" id="UP001165089">
    <property type="component" value="Unassembled WGS sequence"/>
</dbReference>
<sequence length="187" mass="20752">MTPRSPRSLQHPEAGGITILVTFMLLVLLTVAALALSRNALRELIVAGTSRQGTEAREIADSGLDYTIYWMIQEKENRPTVDPNATTGYQGLIAAMDKLRNQPELGGRYYTINTDSSMTYTPAPGKTGSFDLQLLRMGKLPIVLTSQIDERLKPDLWAIRSDANLTYSGGLNFQNSREMWVSTTIKQ</sequence>
<comment type="caution">
    <text evidence="2">The sequence shown here is derived from an EMBL/GenBank/DDBJ whole genome shotgun (WGS) entry which is preliminary data.</text>
</comment>
<feature type="transmembrane region" description="Helical" evidence="1">
    <location>
        <begin position="14"/>
        <end position="36"/>
    </location>
</feature>
<evidence type="ECO:0000313" key="3">
    <source>
        <dbReference type="Proteomes" id="UP001165089"/>
    </source>
</evidence>
<evidence type="ECO:0000313" key="2">
    <source>
        <dbReference type="EMBL" id="GLH70049.1"/>
    </source>
</evidence>
<name>A0ABQ5Q6U8_9BACT</name>
<organism evidence="2 3">
    <name type="scientific">Geothrix rubra</name>
    <dbReference type="NCBI Taxonomy" id="2927977"/>
    <lineage>
        <taxon>Bacteria</taxon>
        <taxon>Pseudomonadati</taxon>
        <taxon>Acidobacteriota</taxon>
        <taxon>Holophagae</taxon>
        <taxon>Holophagales</taxon>
        <taxon>Holophagaceae</taxon>
        <taxon>Geothrix</taxon>
    </lineage>
</organism>
<dbReference type="EMBL" id="BSDD01000003">
    <property type="protein sequence ID" value="GLH70049.1"/>
    <property type="molecule type" value="Genomic_DNA"/>
</dbReference>
<protein>
    <recommendedName>
        <fullName evidence="4">Type 4 fimbrial biogenesis protein PilX N-terminal domain-containing protein</fullName>
    </recommendedName>
</protein>
<accession>A0ABQ5Q6U8</accession>
<keyword evidence="1" id="KW-0812">Transmembrane</keyword>